<proteinExistence type="predicted"/>
<organism evidence="1 2">
    <name type="scientific">Dermacentor silvarum</name>
    <name type="common">Tick</name>
    <dbReference type="NCBI Taxonomy" id="543639"/>
    <lineage>
        <taxon>Eukaryota</taxon>
        <taxon>Metazoa</taxon>
        <taxon>Ecdysozoa</taxon>
        <taxon>Arthropoda</taxon>
        <taxon>Chelicerata</taxon>
        <taxon>Arachnida</taxon>
        <taxon>Acari</taxon>
        <taxon>Parasitiformes</taxon>
        <taxon>Ixodida</taxon>
        <taxon>Ixodoidea</taxon>
        <taxon>Ixodidae</taxon>
        <taxon>Rhipicephalinae</taxon>
        <taxon>Dermacentor</taxon>
    </lineage>
</organism>
<protein>
    <submittedName>
        <fullName evidence="1">Uncharacterized protein</fullName>
    </submittedName>
</protein>
<accession>A0ACB8CEG5</accession>
<comment type="caution">
    <text evidence="1">The sequence shown here is derived from an EMBL/GenBank/DDBJ whole genome shotgun (WGS) entry which is preliminary data.</text>
</comment>
<evidence type="ECO:0000313" key="2">
    <source>
        <dbReference type="Proteomes" id="UP000821865"/>
    </source>
</evidence>
<keyword evidence="2" id="KW-1185">Reference proteome</keyword>
<reference evidence="1" key="1">
    <citation type="submission" date="2020-05" db="EMBL/GenBank/DDBJ databases">
        <title>Large-scale comparative analyses of tick genomes elucidate their genetic diversity and vector capacities.</title>
        <authorList>
            <person name="Jia N."/>
            <person name="Wang J."/>
            <person name="Shi W."/>
            <person name="Du L."/>
            <person name="Sun Y."/>
            <person name="Zhan W."/>
            <person name="Jiang J."/>
            <person name="Wang Q."/>
            <person name="Zhang B."/>
            <person name="Ji P."/>
            <person name="Sakyi L.B."/>
            <person name="Cui X."/>
            <person name="Yuan T."/>
            <person name="Jiang B."/>
            <person name="Yang W."/>
            <person name="Lam T.T.-Y."/>
            <person name="Chang Q."/>
            <person name="Ding S."/>
            <person name="Wang X."/>
            <person name="Zhu J."/>
            <person name="Ruan X."/>
            <person name="Zhao L."/>
            <person name="Wei J."/>
            <person name="Que T."/>
            <person name="Du C."/>
            <person name="Cheng J."/>
            <person name="Dai P."/>
            <person name="Han X."/>
            <person name="Huang E."/>
            <person name="Gao Y."/>
            <person name="Liu J."/>
            <person name="Shao H."/>
            <person name="Ye R."/>
            <person name="Li L."/>
            <person name="Wei W."/>
            <person name="Wang X."/>
            <person name="Wang C."/>
            <person name="Yang T."/>
            <person name="Huo Q."/>
            <person name="Li W."/>
            <person name="Guo W."/>
            <person name="Chen H."/>
            <person name="Zhou L."/>
            <person name="Ni X."/>
            <person name="Tian J."/>
            <person name="Zhou Y."/>
            <person name="Sheng Y."/>
            <person name="Liu T."/>
            <person name="Pan Y."/>
            <person name="Xia L."/>
            <person name="Li J."/>
            <person name="Zhao F."/>
            <person name="Cao W."/>
        </authorList>
    </citation>
    <scope>NUCLEOTIDE SEQUENCE</scope>
    <source>
        <strain evidence="1">Dsil-2018</strain>
    </source>
</reference>
<evidence type="ECO:0000313" key="1">
    <source>
        <dbReference type="EMBL" id="KAH7941138.1"/>
    </source>
</evidence>
<dbReference type="EMBL" id="CM023476">
    <property type="protein sequence ID" value="KAH7941138.1"/>
    <property type="molecule type" value="Genomic_DNA"/>
</dbReference>
<gene>
    <name evidence="1" type="ORF">HPB49_010332</name>
</gene>
<dbReference type="Proteomes" id="UP000821865">
    <property type="component" value="Chromosome 7"/>
</dbReference>
<sequence length="388" mass="42696">MASDRVYRDVSGLHLSCIFQEAVVKEALTYKAKPGDVFVVSFPKSGSTWMQQIVYAIYHDGSKAESLRDFLQKSPVLELVGLEAVQNMPRPGAIKTHLPFNRVPYSPQAKYIFVARNPYDCCVSFYYHTRAFPAYRFADGSFEKFLSAAIIKIADFLGDKYGKKLRKQSEVLERILYTISVKTMMEFNGPGQGEGATAVQKGEDVASLDTKPGVCLGHQSSAHWKDSLPGGRVGSPGRTGQGSTMVQPATLEVRRTGAARNARGVAAILAQQPPQKSLGSPDCTLAGTASRDDRQPGSVMNTNHVYRDVCGINFCWAFQEHIIREALAYKPRQGDLFVVSYPKCGTTWMQHIVYAIFNDGTVTQGEQDTQPLVWARGECGYSGLALVL</sequence>
<name>A0ACB8CEG5_DERSI</name>